<dbReference type="PRINTS" id="PR00081">
    <property type="entry name" value="GDHRDH"/>
</dbReference>
<dbReference type="PANTHER" id="PTHR43639">
    <property type="entry name" value="OXIDOREDUCTASE, SHORT-CHAIN DEHYDROGENASE/REDUCTASE FAMILY (AFU_ORTHOLOGUE AFUA_5G02870)"/>
    <property type="match status" value="1"/>
</dbReference>
<reference evidence="3 4" key="1">
    <citation type="submission" date="2013-09" db="EMBL/GenBank/DDBJ databases">
        <title>Genome sequencing of Arenimonas composti.</title>
        <authorList>
            <person name="Chen F."/>
            <person name="Wang G."/>
        </authorList>
    </citation>
    <scope>NUCLEOTIDE SEQUENCE [LARGE SCALE GENOMIC DNA]</scope>
    <source>
        <strain evidence="3 4">TR7-09</strain>
    </source>
</reference>
<dbReference type="RefSeq" id="WP_026817333.1">
    <property type="nucleotide sequence ID" value="NZ_AUFF01000007.1"/>
</dbReference>
<dbReference type="InterPro" id="IPR002347">
    <property type="entry name" value="SDR_fam"/>
</dbReference>
<organism evidence="3 4">
    <name type="scientific">Arenimonas composti TR7-09 = DSM 18010</name>
    <dbReference type="NCBI Taxonomy" id="1121013"/>
    <lineage>
        <taxon>Bacteria</taxon>
        <taxon>Pseudomonadati</taxon>
        <taxon>Pseudomonadota</taxon>
        <taxon>Gammaproteobacteria</taxon>
        <taxon>Lysobacterales</taxon>
        <taxon>Lysobacteraceae</taxon>
        <taxon>Arenimonas</taxon>
    </lineage>
</organism>
<accession>A0A091BE27</accession>
<evidence type="ECO:0000256" key="1">
    <source>
        <dbReference type="ARBA" id="ARBA00006484"/>
    </source>
</evidence>
<evidence type="ECO:0000313" key="4">
    <source>
        <dbReference type="Proteomes" id="UP000029391"/>
    </source>
</evidence>
<protein>
    <recommendedName>
        <fullName evidence="5">Pteridine reductase</fullName>
    </recommendedName>
</protein>
<dbReference type="FunFam" id="3.40.50.720:FF:000084">
    <property type="entry name" value="Short-chain dehydrogenase reductase"/>
    <property type="match status" value="1"/>
</dbReference>
<comment type="caution">
    <text evidence="3">The sequence shown here is derived from an EMBL/GenBank/DDBJ whole genome shotgun (WGS) entry which is preliminary data.</text>
</comment>
<keyword evidence="2" id="KW-0560">Oxidoreductase</keyword>
<dbReference type="GO" id="GO:0016491">
    <property type="term" value="F:oxidoreductase activity"/>
    <property type="evidence" value="ECO:0007669"/>
    <property type="project" value="UniProtKB-KW"/>
</dbReference>
<evidence type="ECO:0000313" key="3">
    <source>
        <dbReference type="EMBL" id="KFN49069.1"/>
    </source>
</evidence>
<comment type="similarity">
    <text evidence="1">Belongs to the short-chain dehydrogenases/reductases (SDR) family.</text>
</comment>
<dbReference type="STRING" id="1121013.GCA_000426365_02387"/>
<dbReference type="PANTHER" id="PTHR43639:SF1">
    <property type="entry name" value="SHORT-CHAIN DEHYDROGENASE_REDUCTASE FAMILY PROTEIN"/>
    <property type="match status" value="1"/>
</dbReference>
<dbReference type="Pfam" id="PF13561">
    <property type="entry name" value="adh_short_C2"/>
    <property type="match status" value="1"/>
</dbReference>
<sequence>MSGSRPVVLVTGGARRIGAAIVARLHAAGYDIALHHRDSAAAAQALAARLGELRADSILLLRGDLADDATAPRLVAEVLARRGRLDALVNNASAFFPTPLGAATPAMWDTLFASNARAPFFLAQAAAPALRAAGGAIVNLADVHGETPLRDHAPYSAAKAALLMLTRALALELAPEVRVNAIAPGAVLWPEQGKPPAEREALLARTPLGRLGTPEEIAEAVRWLIQDATYLTGQTLRLDGGRSLAG</sequence>
<dbReference type="SUPFAM" id="SSF51735">
    <property type="entry name" value="NAD(P)-binding Rossmann-fold domains"/>
    <property type="match status" value="1"/>
</dbReference>
<gene>
    <name evidence="3" type="ORF">P873_12305</name>
</gene>
<dbReference type="NCBIfam" id="NF006598">
    <property type="entry name" value="PRK09135.1"/>
    <property type="match status" value="1"/>
</dbReference>
<dbReference type="OrthoDB" id="9793499at2"/>
<dbReference type="InterPro" id="IPR036291">
    <property type="entry name" value="NAD(P)-bd_dom_sf"/>
</dbReference>
<keyword evidence="4" id="KW-1185">Reference proteome</keyword>
<dbReference type="PROSITE" id="PS00061">
    <property type="entry name" value="ADH_SHORT"/>
    <property type="match status" value="1"/>
</dbReference>
<dbReference type="PRINTS" id="PR00080">
    <property type="entry name" value="SDRFAMILY"/>
</dbReference>
<dbReference type="Gene3D" id="3.40.50.720">
    <property type="entry name" value="NAD(P)-binding Rossmann-like Domain"/>
    <property type="match status" value="1"/>
</dbReference>
<dbReference type="InterPro" id="IPR020904">
    <property type="entry name" value="Sc_DH/Rdtase_CS"/>
</dbReference>
<proteinExistence type="inferred from homology"/>
<dbReference type="eggNOG" id="COG1028">
    <property type="taxonomic scope" value="Bacteria"/>
</dbReference>
<dbReference type="AlphaFoldDB" id="A0A091BE27"/>
<dbReference type="Proteomes" id="UP000029391">
    <property type="component" value="Unassembled WGS sequence"/>
</dbReference>
<evidence type="ECO:0008006" key="5">
    <source>
        <dbReference type="Google" id="ProtNLM"/>
    </source>
</evidence>
<evidence type="ECO:0000256" key="2">
    <source>
        <dbReference type="ARBA" id="ARBA00023002"/>
    </source>
</evidence>
<dbReference type="EMBL" id="AWXU01000041">
    <property type="protein sequence ID" value="KFN49069.1"/>
    <property type="molecule type" value="Genomic_DNA"/>
</dbReference>
<name>A0A091BE27_9GAMM</name>